<evidence type="ECO:0000313" key="5">
    <source>
        <dbReference type="EMBL" id="PKA62466.1"/>
    </source>
</evidence>
<dbReference type="GO" id="GO:0005506">
    <property type="term" value="F:iron ion binding"/>
    <property type="evidence" value="ECO:0007669"/>
    <property type="project" value="InterPro"/>
</dbReference>
<dbReference type="PANTHER" id="PTHR47955:SF15">
    <property type="entry name" value="CYTOCHROME P450 71A2-LIKE"/>
    <property type="match status" value="1"/>
</dbReference>
<evidence type="ECO:0000256" key="1">
    <source>
        <dbReference type="ARBA" id="ARBA00010617"/>
    </source>
</evidence>
<keyword evidence="6" id="KW-1185">Reference proteome</keyword>
<dbReference type="OrthoDB" id="1470350at2759"/>
<comment type="similarity">
    <text evidence="1">Belongs to the cytochrome P450 family.</text>
</comment>
<dbReference type="PANTHER" id="PTHR47955">
    <property type="entry name" value="CYTOCHROME P450 FAMILY 71 PROTEIN"/>
    <property type="match status" value="1"/>
</dbReference>
<evidence type="ECO:0000256" key="4">
    <source>
        <dbReference type="SAM" id="SignalP"/>
    </source>
</evidence>
<dbReference type="GO" id="GO:0020037">
    <property type="term" value="F:heme binding"/>
    <property type="evidence" value="ECO:0007669"/>
    <property type="project" value="InterPro"/>
</dbReference>
<name>A0A2I0B3U5_9ASPA</name>
<dbReference type="STRING" id="1088818.A0A2I0B3U5"/>
<evidence type="ECO:0008006" key="7">
    <source>
        <dbReference type="Google" id="ProtNLM"/>
    </source>
</evidence>
<feature type="chain" id="PRO_5014120734" description="Secreted protein" evidence="4">
    <location>
        <begin position="27"/>
        <end position="129"/>
    </location>
</feature>
<dbReference type="InterPro" id="IPR036396">
    <property type="entry name" value="Cyt_P450_sf"/>
</dbReference>
<proteinExistence type="inferred from homology"/>
<gene>
    <name evidence="5" type="ORF">AXF42_Ash009353</name>
</gene>
<sequence length="129" mass="14521">MVTFIGRPSLCSQFLLLLFVSKWRRTDRSRQAAASPLALPLPRQTSTKLSPLVHRFLHSLSKNLRPHLLLHLAAEPLVVVSSAGNWPEQVMKTQDLVFASRPQSSIADRLLYNSSGISFAPYSERGRQR</sequence>
<dbReference type="GO" id="GO:0004497">
    <property type="term" value="F:monooxygenase activity"/>
    <property type="evidence" value="ECO:0007669"/>
    <property type="project" value="InterPro"/>
</dbReference>
<protein>
    <recommendedName>
        <fullName evidence="7">Secreted protein</fullName>
    </recommendedName>
</protein>
<organism evidence="5 6">
    <name type="scientific">Apostasia shenzhenica</name>
    <dbReference type="NCBI Taxonomy" id="1088818"/>
    <lineage>
        <taxon>Eukaryota</taxon>
        <taxon>Viridiplantae</taxon>
        <taxon>Streptophyta</taxon>
        <taxon>Embryophyta</taxon>
        <taxon>Tracheophyta</taxon>
        <taxon>Spermatophyta</taxon>
        <taxon>Magnoliopsida</taxon>
        <taxon>Liliopsida</taxon>
        <taxon>Asparagales</taxon>
        <taxon>Orchidaceae</taxon>
        <taxon>Apostasioideae</taxon>
        <taxon>Apostasia</taxon>
    </lineage>
</organism>
<evidence type="ECO:0000256" key="3">
    <source>
        <dbReference type="ARBA" id="ARBA00023004"/>
    </source>
</evidence>
<dbReference type="SUPFAM" id="SSF48264">
    <property type="entry name" value="Cytochrome P450"/>
    <property type="match status" value="1"/>
</dbReference>
<evidence type="ECO:0000313" key="6">
    <source>
        <dbReference type="Proteomes" id="UP000236161"/>
    </source>
</evidence>
<feature type="signal peptide" evidence="4">
    <location>
        <begin position="1"/>
        <end position="26"/>
    </location>
</feature>
<keyword evidence="4" id="KW-0732">Signal</keyword>
<dbReference type="Proteomes" id="UP000236161">
    <property type="component" value="Unassembled WGS sequence"/>
</dbReference>
<dbReference type="Gene3D" id="1.10.630.10">
    <property type="entry name" value="Cytochrome P450"/>
    <property type="match status" value="1"/>
</dbReference>
<reference evidence="5 6" key="1">
    <citation type="journal article" date="2017" name="Nature">
        <title>The Apostasia genome and the evolution of orchids.</title>
        <authorList>
            <person name="Zhang G.Q."/>
            <person name="Liu K.W."/>
            <person name="Li Z."/>
            <person name="Lohaus R."/>
            <person name="Hsiao Y.Y."/>
            <person name="Niu S.C."/>
            <person name="Wang J.Y."/>
            <person name="Lin Y.C."/>
            <person name="Xu Q."/>
            <person name="Chen L.J."/>
            <person name="Yoshida K."/>
            <person name="Fujiwara S."/>
            <person name="Wang Z.W."/>
            <person name="Zhang Y.Q."/>
            <person name="Mitsuda N."/>
            <person name="Wang M."/>
            <person name="Liu G.H."/>
            <person name="Pecoraro L."/>
            <person name="Huang H.X."/>
            <person name="Xiao X.J."/>
            <person name="Lin M."/>
            <person name="Wu X.Y."/>
            <person name="Wu W.L."/>
            <person name="Chen Y.Y."/>
            <person name="Chang S.B."/>
            <person name="Sakamoto S."/>
            <person name="Ohme-Takagi M."/>
            <person name="Yagi M."/>
            <person name="Zeng S.J."/>
            <person name="Shen C.Y."/>
            <person name="Yeh C.M."/>
            <person name="Luo Y.B."/>
            <person name="Tsai W.C."/>
            <person name="Van de Peer Y."/>
            <person name="Liu Z.J."/>
        </authorList>
    </citation>
    <scope>NUCLEOTIDE SEQUENCE [LARGE SCALE GENOMIC DNA]</scope>
    <source>
        <strain evidence="6">cv. Shenzhen</strain>
        <tissue evidence="5">Stem</tissue>
    </source>
</reference>
<dbReference type="GO" id="GO:0016705">
    <property type="term" value="F:oxidoreductase activity, acting on paired donors, with incorporation or reduction of molecular oxygen"/>
    <property type="evidence" value="ECO:0007669"/>
    <property type="project" value="InterPro"/>
</dbReference>
<keyword evidence="3" id="KW-0408">Iron</keyword>
<keyword evidence="2" id="KW-0479">Metal-binding</keyword>
<evidence type="ECO:0000256" key="2">
    <source>
        <dbReference type="ARBA" id="ARBA00022723"/>
    </source>
</evidence>
<accession>A0A2I0B3U5</accession>
<dbReference type="AlphaFoldDB" id="A0A2I0B3U5"/>
<dbReference type="EMBL" id="KZ451917">
    <property type="protein sequence ID" value="PKA62466.1"/>
    <property type="molecule type" value="Genomic_DNA"/>
</dbReference>